<dbReference type="InterPro" id="IPR047976">
    <property type="entry name" value="Anti_VapB2-like"/>
</dbReference>
<accession>A0A6B1DY16</accession>
<dbReference type="InterPro" id="IPR051734">
    <property type="entry name" value="VapB_TA_antitoxins"/>
</dbReference>
<keyword evidence="2" id="KW-0238">DNA-binding</keyword>
<dbReference type="InterPro" id="IPR037914">
    <property type="entry name" value="SpoVT-AbrB_sf"/>
</dbReference>
<reference evidence="4" key="1">
    <citation type="submission" date="2019-09" db="EMBL/GenBank/DDBJ databases">
        <title>Characterisation of the sponge microbiome using genome-centric metagenomics.</title>
        <authorList>
            <person name="Engelberts J.P."/>
            <person name="Robbins S.J."/>
            <person name="De Goeij J.M."/>
            <person name="Aranda M."/>
            <person name="Bell S.C."/>
            <person name="Webster N.S."/>
        </authorList>
    </citation>
    <scope>NUCLEOTIDE SEQUENCE</scope>
    <source>
        <strain evidence="4">SB0662_bin_9</strain>
    </source>
</reference>
<protein>
    <submittedName>
        <fullName evidence="4">Antitoxin</fullName>
    </submittedName>
</protein>
<dbReference type="Gene3D" id="2.10.260.10">
    <property type="match status" value="1"/>
</dbReference>
<dbReference type="SMART" id="SM00966">
    <property type="entry name" value="SpoVT_AbrB"/>
    <property type="match status" value="1"/>
</dbReference>
<evidence type="ECO:0000256" key="1">
    <source>
        <dbReference type="ARBA" id="ARBA00007924"/>
    </source>
</evidence>
<dbReference type="EMBL" id="VXPY01000094">
    <property type="protein sequence ID" value="MYD91264.1"/>
    <property type="molecule type" value="Genomic_DNA"/>
</dbReference>
<dbReference type="PANTHER" id="PTHR37550">
    <property type="entry name" value="ANTITOXIN VAPB1"/>
    <property type="match status" value="1"/>
</dbReference>
<dbReference type="PROSITE" id="PS51740">
    <property type="entry name" value="SPOVT_ABRB"/>
    <property type="match status" value="1"/>
</dbReference>
<sequence>MKTAKLFWNGRSQAVRLPKEFRFQGEVVHIRRVGAAVILEPVSQDWAWLDAIQGTFTEDFLADRQQPDHQEREGLEPLFD</sequence>
<dbReference type="Pfam" id="PF04014">
    <property type="entry name" value="MazE_antitoxin"/>
    <property type="match status" value="1"/>
</dbReference>
<dbReference type="AlphaFoldDB" id="A0A6B1DY16"/>
<dbReference type="InterPro" id="IPR007159">
    <property type="entry name" value="SpoVT-AbrB_dom"/>
</dbReference>
<dbReference type="GO" id="GO:0003677">
    <property type="term" value="F:DNA binding"/>
    <property type="evidence" value="ECO:0007669"/>
    <property type="project" value="UniProtKB-UniRule"/>
</dbReference>
<dbReference type="PANTHER" id="PTHR37550:SF3">
    <property type="entry name" value="ANTITOXIN VAPB1"/>
    <property type="match status" value="1"/>
</dbReference>
<name>A0A6B1DY16_9CHLR</name>
<evidence type="ECO:0000313" key="4">
    <source>
        <dbReference type="EMBL" id="MYD91264.1"/>
    </source>
</evidence>
<gene>
    <name evidence="4" type="ORF">F4Y08_13160</name>
</gene>
<organism evidence="4">
    <name type="scientific">Caldilineaceae bacterium SB0662_bin_9</name>
    <dbReference type="NCBI Taxonomy" id="2605258"/>
    <lineage>
        <taxon>Bacteria</taxon>
        <taxon>Bacillati</taxon>
        <taxon>Chloroflexota</taxon>
        <taxon>Caldilineae</taxon>
        <taxon>Caldilineales</taxon>
        <taxon>Caldilineaceae</taxon>
    </lineage>
</organism>
<evidence type="ECO:0000259" key="3">
    <source>
        <dbReference type="PROSITE" id="PS51740"/>
    </source>
</evidence>
<dbReference type="NCBIfam" id="NF040493">
    <property type="entry name" value="TA_anti_VapB"/>
    <property type="match status" value="1"/>
</dbReference>
<dbReference type="SUPFAM" id="SSF89447">
    <property type="entry name" value="AbrB/MazE/MraZ-like"/>
    <property type="match status" value="1"/>
</dbReference>
<comment type="similarity">
    <text evidence="1">Belongs to the VapB family.</text>
</comment>
<comment type="caution">
    <text evidence="4">The sequence shown here is derived from an EMBL/GenBank/DDBJ whole genome shotgun (WGS) entry which is preliminary data.</text>
</comment>
<feature type="domain" description="SpoVT-AbrB" evidence="3">
    <location>
        <begin position="4"/>
        <end position="44"/>
    </location>
</feature>
<proteinExistence type="inferred from homology"/>
<evidence type="ECO:0000256" key="2">
    <source>
        <dbReference type="PROSITE-ProRule" id="PRU01076"/>
    </source>
</evidence>